<accession>A0ABM4FHZ0</accession>
<dbReference type="Pfam" id="PF07686">
    <property type="entry name" value="V-set"/>
    <property type="match status" value="1"/>
</dbReference>
<organism evidence="8 9">
    <name type="scientific">Apteryx mantelli</name>
    <name type="common">North Island brown kiwi</name>
    <dbReference type="NCBI Taxonomy" id="2696672"/>
    <lineage>
        <taxon>Eukaryota</taxon>
        <taxon>Metazoa</taxon>
        <taxon>Chordata</taxon>
        <taxon>Craniata</taxon>
        <taxon>Vertebrata</taxon>
        <taxon>Euteleostomi</taxon>
        <taxon>Archelosauria</taxon>
        <taxon>Archosauria</taxon>
        <taxon>Dinosauria</taxon>
        <taxon>Saurischia</taxon>
        <taxon>Theropoda</taxon>
        <taxon>Coelurosauria</taxon>
        <taxon>Aves</taxon>
        <taxon>Palaeognathae</taxon>
        <taxon>Apterygiformes</taxon>
        <taxon>Apterygidae</taxon>
        <taxon>Apteryx</taxon>
    </lineage>
</organism>
<feature type="compositionally biased region" description="Low complexity" evidence="4">
    <location>
        <begin position="132"/>
        <end position="144"/>
    </location>
</feature>
<evidence type="ECO:0000256" key="2">
    <source>
        <dbReference type="ARBA" id="ARBA00022692"/>
    </source>
</evidence>
<dbReference type="InterPro" id="IPR013106">
    <property type="entry name" value="Ig_V-set"/>
</dbReference>
<evidence type="ECO:0000256" key="3">
    <source>
        <dbReference type="ARBA" id="ARBA00023136"/>
    </source>
</evidence>
<keyword evidence="3 5" id="KW-0472">Membrane</keyword>
<evidence type="ECO:0000256" key="4">
    <source>
        <dbReference type="SAM" id="MobiDB-lite"/>
    </source>
</evidence>
<dbReference type="PROSITE" id="PS50835">
    <property type="entry name" value="IG_LIKE"/>
    <property type="match status" value="1"/>
</dbReference>
<gene>
    <name evidence="9" type="primary">LOC106500028</name>
</gene>
<feature type="transmembrane region" description="Helical" evidence="5">
    <location>
        <begin position="164"/>
        <end position="187"/>
    </location>
</feature>
<keyword evidence="8" id="KW-1185">Reference proteome</keyword>
<name>A0ABM4FHZ0_9AVES</name>
<dbReference type="SUPFAM" id="SSF48726">
    <property type="entry name" value="Immunoglobulin"/>
    <property type="match status" value="1"/>
</dbReference>
<feature type="chain" id="PRO_5046575507" evidence="6">
    <location>
        <begin position="16"/>
        <end position="281"/>
    </location>
</feature>
<dbReference type="SMART" id="SM00409">
    <property type="entry name" value="IG"/>
    <property type="match status" value="1"/>
</dbReference>
<comment type="subcellular location">
    <subcellularLocation>
        <location evidence="1">Membrane</location>
    </subcellularLocation>
</comment>
<feature type="compositionally biased region" description="Low complexity" evidence="4">
    <location>
        <begin position="225"/>
        <end position="247"/>
    </location>
</feature>
<dbReference type="Proteomes" id="UP001652627">
    <property type="component" value="Chromosome 19"/>
</dbReference>
<dbReference type="PANTHER" id="PTHR11860">
    <property type="entry name" value="POLYMERIC-IMMUNOGLOBULIN RECEPTOR"/>
    <property type="match status" value="1"/>
</dbReference>
<protein>
    <submittedName>
        <fullName evidence="9">Protein CD300H-like</fullName>
    </submittedName>
</protein>
<proteinExistence type="predicted"/>
<dbReference type="RefSeq" id="XP_067164558.1">
    <property type="nucleotide sequence ID" value="XM_067308457.1"/>
</dbReference>
<keyword evidence="5" id="KW-1133">Transmembrane helix</keyword>
<dbReference type="InterPro" id="IPR003599">
    <property type="entry name" value="Ig_sub"/>
</dbReference>
<evidence type="ECO:0000256" key="6">
    <source>
        <dbReference type="SAM" id="SignalP"/>
    </source>
</evidence>
<reference evidence="9" key="1">
    <citation type="submission" date="2025-08" db="UniProtKB">
        <authorList>
            <consortium name="RefSeq"/>
        </authorList>
    </citation>
    <scope>IDENTIFICATION</scope>
    <source>
        <tissue evidence="9">Blood</tissue>
    </source>
</reference>
<feature type="region of interest" description="Disordered" evidence="4">
    <location>
        <begin position="192"/>
        <end position="281"/>
    </location>
</feature>
<dbReference type="InterPro" id="IPR013783">
    <property type="entry name" value="Ig-like_fold"/>
</dbReference>
<sequence length="281" mass="29792">MRIFPIWVLFPGGWAVTGPRRVSSEPGGSLSVSCSYEPGYEQHPKYWCRLDFFWLCLTSIIRTNGSEARVTEGRVSIGDNHTARTVTVTLGSVVPADAGWYRCGVARTLRLGLWHAVEVVVSAAVSATTEASSLAKVTQSSGTSPPAPTPARPMGCTDPPAQSWLGITYLLLFLGAKVPVLLALACWSRCRSRSPREKPPPGTGAAPSRTVPPPPPRPAGDEPRPLGSPAAGAAARRALVPQQSLRPPRQPPRCFRAGPRGDLPGRGALPPPGCPWGSGTR</sequence>
<evidence type="ECO:0000259" key="7">
    <source>
        <dbReference type="PROSITE" id="PS50835"/>
    </source>
</evidence>
<evidence type="ECO:0000313" key="8">
    <source>
        <dbReference type="Proteomes" id="UP001652627"/>
    </source>
</evidence>
<evidence type="ECO:0000256" key="1">
    <source>
        <dbReference type="ARBA" id="ARBA00004370"/>
    </source>
</evidence>
<feature type="domain" description="Ig-like" evidence="7">
    <location>
        <begin position="5"/>
        <end position="126"/>
    </location>
</feature>
<dbReference type="InterPro" id="IPR050671">
    <property type="entry name" value="CD300_family_receptors"/>
</dbReference>
<evidence type="ECO:0000313" key="9">
    <source>
        <dbReference type="RefSeq" id="XP_067164558.1"/>
    </source>
</evidence>
<evidence type="ECO:0000256" key="5">
    <source>
        <dbReference type="SAM" id="Phobius"/>
    </source>
</evidence>
<keyword evidence="6" id="KW-0732">Signal</keyword>
<feature type="region of interest" description="Disordered" evidence="4">
    <location>
        <begin position="132"/>
        <end position="157"/>
    </location>
</feature>
<dbReference type="InterPro" id="IPR007110">
    <property type="entry name" value="Ig-like_dom"/>
</dbReference>
<dbReference type="PANTHER" id="PTHR11860:SF87">
    <property type="entry name" value="CMRF35-LIKE MOLECULE 8"/>
    <property type="match status" value="1"/>
</dbReference>
<dbReference type="InterPro" id="IPR036179">
    <property type="entry name" value="Ig-like_dom_sf"/>
</dbReference>
<dbReference type="GeneID" id="106500028"/>
<feature type="signal peptide" evidence="6">
    <location>
        <begin position="1"/>
        <end position="15"/>
    </location>
</feature>
<keyword evidence="2 5" id="KW-0812">Transmembrane</keyword>
<dbReference type="Gene3D" id="2.60.40.10">
    <property type="entry name" value="Immunoglobulins"/>
    <property type="match status" value="1"/>
</dbReference>